<keyword evidence="1" id="KW-0472">Membrane</keyword>
<accession>G4TUX1</accession>
<evidence type="ECO:0000256" key="1">
    <source>
        <dbReference type="SAM" id="Phobius"/>
    </source>
</evidence>
<dbReference type="OrthoDB" id="3365917at2759"/>
<organism evidence="2 3">
    <name type="scientific">Serendipita indica (strain DSM 11827)</name>
    <name type="common">Root endophyte fungus</name>
    <name type="synonym">Piriformospora indica</name>
    <dbReference type="NCBI Taxonomy" id="1109443"/>
    <lineage>
        <taxon>Eukaryota</taxon>
        <taxon>Fungi</taxon>
        <taxon>Dikarya</taxon>
        <taxon>Basidiomycota</taxon>
        <taxon>Agaricomycotina</taxon>
        <taxon>Agaricomycetes</taxon>
        <taxon>Sebacinales</taxon>
        <taxon>Serendipitaceae</taxon>
        <taxon>Serendipita</taxon>
    </lineage>
</organism>
<keyword evidence="3" id="KW-1185">Reference proteome</keyword>
<dbReference type="AlphaFoldDB" id="G4TUX1"/>
<gene>
    <name evidence="2" type="ORF">PIIN_09098</name>
</gene>
<comment type="caution">
    <text evidence="2">The sequence shown here is derived from an EMBL/GenBank/DDBJ whole genome shotgun (WGS) entry which is preliminary data.</text>
</comment>
<feature type="transmembrane region" description="Helical" evidence="1">
    <location>
        <begin position="327"/>
        <end position="346"/>
    </location>
</feature>
<evidence type="ECO:0000313" key="3">
    <source>
        <dbReference type="Proteomes" id="UP000007148"/>
    </source>
</evidence>
<protein>
    <submittedName>
        <fullName evidence="2">Uncharacterized protein</fullName>
    </submittedName>
</protein>
<dbReference type="InParanoid" id="G4TUX1"/>
<name>G4TUX1_SERID</name>
<evidence type="ECO:0000313" key="2">
    <source>
        <dbReference type="EMBL" id="CCA75114.1"/>
    </source>
</evidence>
<dbReference type="HOGENOM" id="CLU_057147_0_0_1"/>
<reference evidence="2 3" key="1">
    <citation type="journal article" date="2011" name="PLoS Pathog.">
        <title>Endophytic Life Strategies Decoded by Genome and Transcriptome Analyses of the Mutualistic Root Symbiont Piriformospora indica.</title>
        <authorList>
            <person name="Zuccaro A."/>
            <person name="Lahrmann U."/>
            <person name="Guldener U."/>
            <person name="Langen G."/>
            <person name="Pfiffi S."/>
            <person name="Biedenkopf D."/>
            <person name="Wong P."/>
            <person name="Samans B."/>
            <person name="Grimm C."/>
            <person name="Basiewicz M."/>
            <person name="Murat C."/>
            <person name="Martin F."/>
            <person name="Kogel K.H."/>
        </authorList>
    </citation>
    <scope>NUCLEOTIDE SEQUENCE [LARGE SCALE GENOMIC DNA]</scope>
    <source>
        <strain evidence="2 3">DSM 11827</strain>
    </source>
</reference>
<keyword evidence="1" id="KW-1133">Transmembrane helix</keyword>
<sequence>MNVGSDPGSSTIGAIPGLWSSQTIGQNRYCLQLQTCLAVRLSLPSSQPRDCGFAVVGSLPLGPHRKMETLTVLLVLQFASAGSVRVQNKPQVRVTTAFVNLDARIMDQWGRGGGDAWTIADDSHHPFVGREFGGAKRRDIRGSNAFGSGYTYGVKDKSVVSGRAFPFGTWPLYWADNFMNSTTECGPHLDAVRPGGHLSIVTLSSTKGQSYSSHDEVYYAIGDSQSLLAILVSYVTWCHANLAWPTRFDPLAPNATVKMENVLQYYRASSFALASLSFTNPQARNVSYDGAYTIPDSIKHSGFWQCLDSTTASALPIMNTTWKVPPAYIVIIVFFVLAIPLVYLLWRTLIYTQYLASEARDWVWNYDVRMEEIATRRRKIMEDREVFYFTYELYP</sequence>
<dbReference type="Proteomes" id="UP000007148">
    <property type="component" value="Unassembled WGS sequence"/>
</dbReference>
<proteinExistence type="predicted"/>
<keyword evidence="1" id="KW-0812">Transmembrane</keyword>
<dbReference type="EMBL" id="CAFZ01000400">
    <property type="protein sequence ID" value="CCA75114.1"/>
    <property type="molecule type" value="Genomic_DNA"/>
</dbReference>